<sequence>MKKWITMVSATALFCSLTGGSVLAFNDVEGDQKAPVMSLKDRGVISGIDDNHFVPMGKVSYAQSVHMIVKGLGLNIDNMRFIKQPEASDYFTKVPNNAWYAQSFIIAQLNGLPIPKDVDPNGTMTREQFADLLVHAIEKKGDFPTIKMYIQIADEDQVTPEINGSVQRLLLYKITSLGEDRKFNPKREMSRGEAAVWLYNAIKLVESHKQPVQHEEIKVSIEKVTDDVNKVILSRGEKPTAGYGIEITGIRFEQNGRAVVTYTVSDPAPDSMNAQVITEPKAETYVSSKYKVETEPAAALLH</sequence>
<dbReference type="InterPro" id="IPR025748">
    <property type="entry name" value="PrcB_C_dom"/>
</dbReference>
<evidence type="ECO:0000256" key="1">
    <source>
        <dbReference type="SAM" id="SignalP"/>
    </source>
</evidence>
<dbReference type="EMBL" id="CAJVCE010000035">
    <property type="protein sequence ID" value="CAG7657419.1"/>
    <property type="molecule type" value="Genomic_DNA"/>
</dbReference>
<proteinExistence type="predicted"/>
<feature type="domain" description="SLH" evidence="2">
    <location>
        <begin position="87"/>
        <end position="147"/>
    </location>
</feature>
<evidence type="ECO:0000313" key="3">
    <source>
        <dbReference type="EMBL" id="CAG7657419.1"/>
    </source>
</evidence>
<feature type="domain" description="SLH" evidence="2">
    <location>
        <begin position="149"/>
        <end position="212"/>
    </location>
</feature>
<dbReference type="Pfam" id="PF14343">
    <property type="entry name" value="PrcB_C"/>
    <property type="match status" value="1"/>
</dbReference>
<evidence type="ECO:0000259" key="2">
    <source>
        <dbReference type="PROSITE" id="PS51272"/>
    </source>
</evidence>
<evidence type="ECO:0000313" key="4">
    <source>
        <dbReference type="Proteomes" id="UP000730618"/>
    </source>
</evidence>
<reference evidence="3 4" key="1">
    <citation type="submission" date="2021-06" db="EMBL/GenBank/DDBJ databases">
        <authorList>
            <person name="Criscuolo A."/>
        </authorList>
    </citation>
    <scope>NUCLEOTIDE SEQUENCE [LARGE SCALE GENOMIC DNA]</scope>
    <source>
        <strain evidence="4">CIP 111802</strain>
    </source>
</reference>
<organism evidence="3 4">
    <name type="scientific">Paenibacillus allorhizosphaerae</name>
    <dbReference type="NCBI Taxonomy" id="2849866"/>
    <lineage>
        <taxon>Bacteria</taxon>
        <taxon>Bacillati</taxon>
        <taxon>Bacillota</taxon>
        <taxon>Bacilli</taxon>
        <taxon>Bacillales</taxon>
        <taxon>Paenibacillaceae</taxon>
        <taxon>Paenibacillus</taxon>
    </lineage>
</organism>
<dbReference type="InterPro" id="IPR001119">
    <property type="entry name" value="SLH_dom"/>
</dbReference>
<dbReference type="Proteomes" id="UP000730618">
    <property type="component" value="Unassembled WGS sequence"/>
</dbReference>
<dbReference type="RefSeq" id="WP_218102895.1">
    <property type="nucleotide sequence ID" value="NZ_CAJVCE010000035.1"/>
</dbReference>
<dbReference type="Pfam" id="PF00395">
    <property type="entry name" value="SLH"/>
    <property type="match status" value="2"/>
</dbReference>
<keyword evidence="4" id="KW-1185">Reference proteome</keyword>
<comment type="caution">
    <text evidence="3">The sequence shown here is derived from an EMBL/GenBank/DDBJ whole genome shotgun (WGS) entry which is preliminary data.</text>
</comment>
<keyword evidence="1" id="KW-0732">Signal</keyword>
<name>A0ABM8VTA4_9BACL</name>
<dbReference type="PROSITE" id="PS51272">
    <property type="entry name" value="SLH"/>
    <property type="match status" value="2"/>
</dbReference>
<gene>
    <name evidence="3" type="ORF">PAECIP111802_06720</name>
</gene>
<feature type="chain" id="PRO_5046726653" description="SLH domain-containing protein" evidence="1">
    <location>
        <begin position="25"/>
        <end position="302"/>
    </location>
</feature>
<feature type="signal peptide" evidence="1">
    <location>
        <begin position="1"/>
        <end position="24"/>
    </location>
</feature>
<accession>A0ABM8VTA4</accession>
<protein>
    <recommendedName>
        <fullName evidence="2">SLH domain-containing protein</fullName>
    </recommendedName>
</protein>